<protein>
    <submittedName>
        <fullName evidence="1">Uncharacterized protein</fullName>
    </submittedName>
</protein>
<keyword evidence="2" id="KW-1185">Reference proteome</keyword>
<reference evidence="1 2" key="1">
    <citation type="submission" date="2016-04" db="EMBL/GenBank/DDBJ databases">
        <title>Complete genome sequence of natural rubber-degrading, novel Gram-negative bacterium, Rhizobacter gummiphilus strain NS21.</title>
        <authorList>
            <person name="Tabata M."/>
            <person name="Kasai D."/>
            <person name="Fukuda M."/>
        </authorList>
    </citation>
    <scope>NUCLEOTIDE SEQUENCE [LARGE SCALE GENOMIC DNA]</scope>
    <source>
        <strain evidence="1 2">NS21</strain>
    </source>
</reference>
<gene>
    <name evidence="1" type="ORF">A4W93_06160</name>
</gene>
<proteinExistence type="predicted"/>
<dbReference type="Proteomes" id="UP000193427">
    <property type="component" value="Chromosome"/>
</dbReference>
<evidence type="ECO:0000313" key="2">
    <source>
        <dbReference type="Proteomes" id="UP000193427"/>
    </source>
</evidence>
<dbReference type="EMBL" id="CP015118">
    <property type="protein sequence ID" value="ARN19528.1"/>
    <property type="molecule type" value="Genomic_DNA"/>
</dbReference>
<sequence length="160" mass="16846">MSKLNRTALFTATVAIASLSAFLTAVPALAAQPDASTVAARAEHAERMALIGRTPRYDEVAAAPTFDTVPANEAARQQAYVERAQRAGRTVQWGDVAPAPVSADVAPRSVDEAITSYKDRMARAGRTVQWNEVNPAATAQGLVTRSVDEAVANGATPSRL</sequence>
<dbReference type="RefSeq" id="WP_085749790.1">
    <property type="nucleotide sequence ID" value="NZ_BSPR01000002.1"/>
</dbReference>
<dbReference type="AlphaFoldDB" id="A0A1W6L5X0"/>
<name>A0A1W6L5X0_9BURK</name>
<evidence type="ECO:0000313" key="1">
    <source>
        <dbReference type="EMBL" id="ARN19528.1"/>
    </source>
</evidence>
<accession>A0A1W6L5X0</accession>
<dbReference type="OrthoDB" id="9991638at2"/>
<dbReference type="KEGG" id="rgu:A4W93_06160"/>
<organism evidence="1 2">
    <name type="scientific">Piscinibacter gummiphilus</name>
    <dbReference type="NCBI Taxonomy" id="946333"/>
    <lineage>
        <taxon>Bacteria</taxon>
        <taxon>Pseudomonadati</taxon>
        <taxon>Pseudomonadota</taxon>
        <taxon>Betaproteobacteria</taxon>
        <taxon>Burkholderiales</taxon>
        <taxon>Sphaerotilaceae</taxon>
        <taxon>Piscinibacter</taxon>
    </lineage>
</organism>